<dbReference type="RefSeq" id="XP_034289766.1">
    <property type="nucleotide sequence ID" value="XM_034433875.2"/>
</dbReference>
<feature type="compositionally biased region" description="Acidic residues" evidence="1">
    <location>
        <begin position="131"/>
        <end position="149"/>
    </location>
</feature>
<keyword evidence="4" id="KW-0675">Receptor</keyword>
<keyword evidence="2" id="KW-1133">Transmembrane helix</keyword>
<evidence type="ECO:0000313" key="4">
    <source>
        <dbReference type="RefSeq" id="XP_034289766.1"/>
    </source>
</evidence>
<reference evidence="4" key="1">
    <citation type="submission" date="2025-08" db="UniProtKB">
        <authorList>
            <consortium name="RefSeq"/>
        </authorList>
    </citation>
    <scope>IDENTIFICATION</scope>
    <source>
        <tissue evidence="4">Blood</tissue>
    </source>
</reference>
<feature type="transmembrane region" description="Helical" evidence="2">
    <location>
        <begin position="51"/>
        <end position="74"/>
    </location>
</feature>
<dbReference type="GeneID" id="117675340"/>
<proteinExistence type="predicted"/>
<dbReference type="InterPro" id="IPR016553">
    <property type="entry name" value="PTPRCAP"/>
</dbReference>
<dbReference type="OMA" id="YHPRHLM"/>
<dbReference type="InParanoid" id="A0A6P9DC65"/>
<keyword evidence="3" id="KW-1185">Reference proteome</keyword>
<feature type="compositionally biased region" description="Acidic residues" evidence="1">
    <location>
        <begin position="109"/>
        <end position="123"/>
    </location>
</feature>
<evidence type="ECO:0000256" key="1">
    <source>
        <dbReference type="SAM" id="MobiDB-lite"/>
    </source>
</evidence>
<evidence type="ECO:0000256" key="2">
    <source>
        <dbReference type="SAM" id="Phobius"/>
    </source>
</evidence>
<dbReference type="Proteomes" id="UP001652622">
    <property type="component" value="Unplaced"/>
</dbReference>
<organism evidence="3 4">
    <name type="scientific">Pantherophis guttatus</name>
    <name type="common">Corn snake</name>
    <name type="synonym">Elaphe guttata</name>
    <dbReference type="NCBI Taxonomy" id="94885"/>
    <lineage>
        <taxon>Eukaryota</taxon>
        <taxon>Metazoa</taxon>
        <taxon>Chordata</taxon>
        <taxon>Craniata</taxon>
        <taxon>Vertebrata</taxon>
        <taxon>Euteleostomi</taxon>
        <taxon>Lepidosauria</taxon>
        <taxon>Squamata</taxon>
        <taxon>Bifurcata</taxon>
        <taxon>Unidentata</taxon>
        <taxon>Episquamata</taxon>
        <taxon>Toxicofera</taxon>
        <taxon>Serpentes</taxon>
        <taxon>Colubroidea</taxon>
        <taxon>Colubridae</taxon>
        <taxon>Colubrinae</taxon>
        <taxon>Pantherophis</taxon>
    </lineage>
</organism>
<dbReference type="PANTHER" id="PTHR15312:SF1">
    <property type="entry name" value="PROTEIN TYROSINE PHOSPHATASE RECEPTOR TYPE C-ASSOCIATED PROTEIN"/>
    <property type="match status" value="1"/>
</dbReference>
<accession>A0A6P9DC65</accession>
<dbReference type="PANTHER" id="PTHR15312">
    <property type="entry name" value="PROTEIN TYROSINE PHOSPHATASE RECEPTOR TYPE C-ASSOCIATED PROTEIN"/>
    <property type="match status" value="1"/>
</dbReference>
<dbReference type="AlphaFoldDB" id="A0A6P9DC65"/>
<keyword evidence="2" id="KW-0812">Transmembrane</keyword>
<dbReference type="KEGG" id="pgut:117675340"/>
<dbReference type="Pfam" id="PF15713">
    <property type="entry name" value="PTPRCAP"/>
    <property type="match status" value="1"/>
</dbReference>
<keyword evidence="2" id="KW-0472">Membrane</keyword>
<feature type="transmembrane region" description="Helical" evidence="2">
    <location>
        <begin position="9"/>
        <end position="31"/>
    </location>
</feature>
<feature type="region of interest" description="Disordered" evidence="1">
    <location>
        <begin position="109"/>
        <end position="188"/>
    </location>
</feature>
<sequence>MEVSKEARIVIVIETLFFLQKLRLPHILLLLLPGKIQAENPESGGRNNGAVTVNILICLLFVLLLLLFVAWHYLNRVTEGRYHPRHLMRILVVWWQQFWRERLSEDLAEDYQDEQQSDGELEEGQQQHEEDGGEEEEEEEEEETEEEEEKQQQFLQEEEEKLTKEANEEAVAVAALEEDEASKAAQGSAEVLLSHLHSFSGTASWEDSGKSLNVTAL</sequence>
<evidence type="ECO:0000313" key="3">
    <source>
        <dbReference type="Proteomes" id="UP001652622"/>
    </source>
</evidence>
<name>A0A6P9DC65_PANGU</name>
<gene>
    <name evidence="4" type="primary">PTPRCAP</name>
</gene>
<protein>
    <submittedName>
        <fullName evidence="4">Protein tyrosine phosphatase receptor type C-associated protein</fullName>
    </submittedName>
</protein>
<dbReference type="CTD" id="5790"/>